<protein>
    <submittedName>
        <fullName evidence="2">Uncharacterized protein</fullName>
    </submittedName>
</protein>
<accession>A0A919SUL1</accession>
<dbReference type="AlphaFoldDB" id="A0A919SUL1"/>
<reference evidence="2" key="1">
    <citation type="submission" date="2021-03" db="EMBL/GenBank/DDBJ databases">
        <title>Whole genome shotgun sequence of Actinoplanes auranticolor NBRC 12245.</title>
        <authorList>
            <person name="Komaki H."/>
            <person name="Tamura T."/>
        </authorList>
    </citation>
    <scope>NUCLEOTIDE SEQUENCE</scope>
    <source>
        <strain evidence="2">NBRC 12245</strain>
    </source>
</reference>
<gene>
    <name evidence="2" type="ORF">Aau02nite_78180</name>
</gene>
<organism evidence="2 3">
    <name type="scientific">Actinoplanes auranticolor</name>
    <dbReference type="NCBI Taxonomy" id="47988"/>
    <lineage>
        <taxon>Bacteria</taxon>
        <taxon>Bacillati</taxon>
        <taxon>Actinomycetota</taxon>
        <taxon>Actinomycetes</taxon>
        <taxon>Micromonosporales</taxon>
        <taxon>Micromonosporaceae</taxon>
        <taxon>Actinoplanes</taxon>
    </lineage>
</organism>
<feature type="region of interest" description="Disordered" evidence="1">
    <location>
        <begin position="55"/>
        <end position="137"/>
    </location>
</feature>
<feature type="compositionally biased region" description="Low complexity" evidence="1">
    <location>
        <begin position="55"/>
        <end position="68"/>
    </location>
</feature>
<proteinExistence type="predicted"/>
<keyword evidence="3" id="KW-1185">Reference proteome</keyword>
<evidence type="ECO:0000313" key="2">
    <source>
        <dbReference type="EMBL" id="GIM77899.1"/>
    </source>
</evidence>
<sequence>MRPRGERGRLLVGLRLVIVRLGLLIAHLRVLPVRAGGAGLLLGLVRRGAGGVLPVAGSSSDSRGAGADIPCTGQKRARPRDCRFSGSDVGSIGSRLPFQWRRHPRGGPVGRRALHLGCGAGRRYRPRPPGHTPSAGP</sequence>
<evidence type="ECO:0000313" key="3">
    <source>
        <dbReference type="Proteomes" id="UP000681340"/>
    </source>
</evidence>
<name>A0A919SUL1_9ACTN</name>
<dbReference type="EMBL" id="BOQL01000070">
    <property type="protein sequence ID" value="GIM77899.1"/>
    <property type="molecule type" value="Genomic_DNA"/>
</dbReference>
<evidence type="ECO:0000256" key="1">
    <source>
        <dbReference type="SAM" id="MobiDB-lite"/>
    </source>
</evidence>
<comment type="caution">
    <text evidence="2">The sequence shown here is derived from an EMBL/GenBank/DDBJ whole genome shotgun (WGS) entry which is preliminary data.</text>
</comment>
<dbReference type="Proteomes" id="UP000681340">
    <property type="component" value="Unassembled WGS sequence"/>
</dbReference>